<accession>A0A4Q4KJM1</accession>
<dbReference type="AlphaFoldDB" id="A0A4Q4KJM1"/>
<dbReference type="Pfam" id="PF01037">
    <property type="entry name" value="AsnC_trans_reg"/>
    <property type="match status" value="1"/>
</dbReference>
<dbReference type="CDD" id="cd00090">
    <property type="entry name" value="HTH_ARSR"/>
    <property type="match status" value="1"/>
</dbReference>
<keyword evidence="6" id="KW-1185">Reference proteome</keyword>
<evidence type="ECO:0000256" key="3">
    <source>
        <dbReference type="ARBA" id="ARBA00023163"/>
    </source>
</evidence>
<dbReference type="GO" id="GO:0043565">
    <property type="term" value="F:sequence-specific DNA binding"/>
    <property type="evidence" value="ECO:0007669"/>
    <property type="project" value="InterPro"/>
</dbReference>
<dbReference type="InterPro" id="IPR019887">
    <property type="entry name" value="Tscrpt_reg_AsnC/Lrp_C"/>
</dbReference>
<dbReference type="InterPro" id="IPR011991">
    <property type="entry name" value="ArsR-like_HTH"/>
</dbReference>
<dbReference type="PANTHER" id="PTHR30154:SF34">
    <property type="entry name" value="TRANSCRIPTIONAL REGULATOR AZLB"/>
    <property type="match status" value="1"/>
</dbReference>
<reference evidence="5 6" key="1">
    <citation type="submission" date="2019-02" db="EMBL/GenBank/DDBJ databases">
        <title>Genome sequence of the sea-ice species Brumimicrobium glaciale.</title>
        <authorList>
            <person name="Bowman J.P."/>
        </authorList>
    </citation>
    <scope>NUCLEOTIDE SEQUENCE [LARGE SCALE GENOMIC DNA]</scope>
    <source>
        <strain evidence="5 6">IC156</strain>
    </source>
</reference>
<evidence type="ECO:0000313" key="6">
    <source>
        <dbReference type="Proteomes" id="UP000293952"/>
    </source>
</evidence>
<dbReference type="GO" id="GO:0006355">
    <property type="term" value="P:regulation of DNA-templated transcription"/>
    <property type="evidence" value="ECO:0007669"/>
    <property type="project" value="UniProtKB-ARBA"/>
</dbReference>
<dbReference type="SMART" id="SM00344">
    <property type="entry name" value="HTH_ASNC"/>
    <property type="match status" value="1"/>
</dbReference>
<feature type="domain" description="HTH asnC-type" evidence="4">
    <location>
        <begin position="4"/>
        <end position="67"/>
    </location>
</feature>
<dbReference type="EMBL" id="SETE01000004">
    <property type="protein sequence ID" value="RYM33452.1"/>
    <property type="molecule type" value="Genomic_DNA"/>
</dbReference>
<dbReference type="SUPFAM" id="SSF46785">
    <property type="entry name" value="Winged helix' DNA-binding domain"/>
    <property type="match status" value="1"/>
</dbReference>
<dbReference type="InterPro" id="IPR000485">
    <property type="entry name" value="AsnC-type_HTH_dom"/>
</dbReference>
<dbReference type="OrthoDB" id="9800326at2"/>
<dbReference type="Proteomes" id="UP000293952">
    <property type="component" value="Unassembled WGS sequence"/>
</dbReference>
<evidence type="ECO:0000259" key="4">
    <source>
        <dbReference type="PROSITE" id="PS50956"/>
    </source>
</evidence>
<dbReference type="InterPro" id="IPR019888">
    <property type="entry name" value="Tscrpt_reg_AsnC-like"/>
</dbReference>
<dbReference type="InterPro" id="IPR011008">
    <property type="entry name" value="Dimeric_a/b-barrel"/>
</dbReference>
<name>A0A4Q4KJM1_9FLAO</name>
<protein>
    <submittedName>
        <fullName evidence="5">Lrp/AsnC family transcriptional regulator</fullName>
    </submittedName>
</protein>
<evidence type="ECO:0000256" key="2">
    <source>
        <dbReference type="ARBA" id="ARBA00023125"/>
    </source>
</evidence>
<dbReference type="InterPro" id="IPR036390">
    <property type="entry name" value="WH_DNA-bd_sf"/>
</dbReference>
<evidence type="ECO:0000256" key="1">
    <source>
        <dbReference type="ARBA" id="ARBA00023015"/>
    </source>
</evidence>
<sequence>MYEIDELDREIIALLKRDAKLSIKEIANLVGITTTPVHNRIKKLEKSGVIEKYVAVIDNRKLNNGMYVFCSVSLDVQKLKEIEIFKEEIRKLPEVLECYLMGGANDFLLKVMVKDLDAYHQFSSGKLAALENVNQIKSTFVLDVVKKQ</sequence>
<dbReference type="PANTHER" id="PTHR30154">
    <property type="entry name" value="LEUCINE-RESPONSIVE REGULATORY PROTEIN"/>
    <property type="match status" value="1"/>
</dbReference>
<comment type="caution">
    <text evidence="5">The sequence shown here is derived from an EMBL/GenBank/DDBJ whole genome shotgun (WGS) entry which is preliminary data.</text>
</comment>
<dbReference type="Gene3D" id="3.30.70.920">
    <property type="match status" value="1"/>
</dbReference>
<evidence type="ECO:0000313" key="5">
    <source>
        <dbReference type="EMBL" id="RYM33452.1"/>
    </source>
</evidence>
<dbReference type="GO" id="GO:0043200">
    <property type="term" value="P:response to amino acid"/>
    <property type="evidence" value="ECO:0007669"/>
    <property type="project" value="TreeGrafter"/>
</dbReference>
<proteinExistence type="predicted"/>
<dbReference type="InterPro" id="IPR036388">
    <property type="entry name" value="WH-like_DNA-bd_sf"/>
</dbReference>
<dbReference type="InterPro" id="IPR019885">
    <property type="entry name" value="Tscrpt_reg_HTH_AsnC-type_CS"/>
</dbReference>
<dbReference type="PRINTS" id="PR00033">
    <property type="entry name" value="HTHASNC"/>
</dbReference>
<keyword evidence="3" id="KW-0804">Transcription</keyword>
<dbReference type="PROSITE" id="PS00519">
    <property type="entry name" value="HTH_ASNC_1"/>
    <property type="match status" value="1"/>
</dbReference>
<organism evidence="5 6">
    <name type="scientific">Brumimicrobium glaciale</name>
    <dbReference type="NCBI Taxonomy" id="200475"/>
    <lineage>
        <taxon>Bacteria</taxon>
        <taxon>Pseudomonadati</taxon>
        <taxon>Bacteroidota</taxon>
        <taxon>Flavobacteriia</taxon>
        <taxon>Flavobacteriales</taxon>
        <taxon>Crocinitomicaceae</taxon>
        <taxon>Brumimicrobium</taxon>
    </lineage>
</organism>
<dbReference type="Gene3D" id="1.10.10.10">
    <property type="entry name" value="Winged helix-like DNA-binding domain superfamily/Winged helix DNA-binding domain"/>
    <property type="match status" value="1"/>
</dbReference>
<gene>
    <name evidence="5" type="ORF">ERX46_10955</name>
</gene>
<dbReference type="SUPFAM" id="SSF54909">
    <property type="entry name" value="Dimeric alpha+beta barrel"/>
    <property type="match status" value="1"/>
</dbReference>
<keyword evidence="2" id="KW-0238">DNA-binding</keyword>
<dbReference type="Pfam" id="PF13412">
    <property type="entry name" value="HTH_24"/>
    <property type="match status" value="1"/>
</dbReference>
<dbReference type="GO" id="GO:0005829">
    <property type="term" value="C:cytosol"/>
    <property type="evidence" value="ECO:0007669"/>
    <property type="project" value="TreeGrafter"/>
</dbReference>
<dbReference type="PROSITE" id="PS50956">
    <property type="entry name" value="HTH_ASNC_2"/>
    <property type="match status" value="1"/>
</dbReference>
<keyword evidence="1" id="KW-0805">Transcription regulation</keyword>
<dbReference type="RefSeq" id="WP_130093912.1">
    <property type="nucleotide sequence ID" value="NZ_SETE01000004.1"/>
</dbReference>